<gene>
    <name evidence="2" type="ORF">ALFOR1_10498</name>
</gene>
<evidence type="ECO:0000313" key="3">
    <source>
        <dbReference type="Proteomes" id="UP000509458"/>
    </source>
</evidence>
<protein>
    <submittedName>
        <fullName evidence="2">Uncharacterized protein</fullName>
    </submittedName>
</protein>
<keyword evidence="1" id="KW-0472">Membrane</keyword>
<organism evidence="2 3">
    <name type="scientific">Alteromonas macleodii</name>
    <name type="common">Pseudoalteromonas macleodii</name>
    <dbReference type="NCBI Taxonomy" id="28108"/>
    <lineage>
        <taxon>Bacteria</taxon>
        <taxon>Pseudomonadati</taxon>
        <taxon>Pseudomonadota</taxon>
        <taxon>Gammaproteobacteria</taxon>
        <taxon>Alteromonadales</taxon>
        <taxon>Alteromonadaceae</taxon>
        <taxon>Alteromonas/Salinimonas group</taxon>
        <taxon>Alteromonas</taxon>
    </lineage>
</organism>
<proteinExistence type="predicted"/>
<dbReference type="AlphaFoldDB" id="A0A6T9XXJ4"/>
<dbReference type="EMBL" id="LR812090">
    <property type="protein sequence ID" value="CAB9492534.1"/>
    <property type="molecule type" value="Genomic_DNA"/>
</dbReference>
<feature type="transmembrane region" description="Helical" evidence="1">
    <location>
        <begin position="12"/>
        <end position="30"/>
    </location>
</feature>
<keyword evidence="1" id="KW-0812">Transmembrane</keyword>
<dbReference type="Proteomes" id="UP000509458">
    <property type="component" value="Chromosome"/>
</dbReference>
<keyword evidence="1" id="KW-1133">Transmembrane helix</keyword>
<evidence type="ECO:0000313" key="2">
    <source>
        <dbReference type="EMBL" id="CAB9492534.1"/>
    </source>
</evidence>
<sequence length="155" mass="18138">MRKVKLFPSLHSGKYISFVLLCFVCLTMWGCTKDEPKSIQWNNAYDIERELHLLGQQDDPRKIYKRLQGMKLQASLQLSQLRKTGQHDPLFTEWLESLRISLSLAPLYSNTIETCDVWQNSMEEAWGVQTIEFNERAKLVWRVMVATCNARVRSL</sequence>
<dbReference type="RefSeq" id="WP_179982240.1">
    <property type="nucleotide sequence ID" value="NZ_LR812090.1"/>
</dbReference>
<accession>A0A6T9XXJ4</accession>
<name>A0A6T9XXJ4_ALTMA</name>
<reference evidence="2 3" key="1">
    <citation type="submission" date="2020-06" db="EMBL/GenBank/DDBJ databases">
        <authorList>
            <person name="Duchaud E."/>
        </authorList>
    </citation>
    <scope>NUCLEOTIDE SEQUENCE [LARGE SCALE GENOMIC DNA]</scope>
    <source>
        <strain evidence="2">Alteromonas fortis</strain>
    </source>
</reference>
<evidence type="ECO:0000256" key="1">
    <source>
        <dbReference type="SAM" id="Phobius"/>
    </source>
</evidence>